<proteinExistence type="predicted"/>
<dbReference type="SUPFAM" id="SSF52402">
    <property type="entry name" value="Adenine nucleotide alpha hydrolases-like"/>
    <property type="match status" value="2"/>
</dbReference>
<dbReference type="EMBL" id="JBEXAC010000001">
    <property type="protein sequence ID" value="MET6996757.1"/>
    <property type="molecule type" value="Genomic_DNA"/>
</dbReference>
<name>A0ABV2T2C4_9BACT</name>
<dbReference type="RefSeq" id="WP_354659398.1">
    <property type="nucleotide sequence ID" value="NZ_JBEXAC010000001.1"/>
</dbReference>
<evidence type="ECO:0000313" key="1">
    <source>
        <dbReference type="EMBL" id="MET6996757.1"/>
    </source>
</evidence>
<gene>
    <name evidence="1" type="ORF">ABR189_05240</name>
</gene>
<accession>A0ABV2T2C4</accession>
<evidence type="ECO:0008006" key="3">
    <source>
        <dbReference type="Google" id="ProtNLM"/>
    </source>
</evidence>
<dbReference type="Proteomes" id="UP001549749">
    <property type="component" value="Unassembled WGS sequence"/>
</dbReference>
<keyword evidence="2" id="KW-1185">Reference proteome</keyword>
<sequence length="278" mass="31696">MKKILAAIDAFHFSEEQMDGFEYIAKEVKGKVTAIFLENIAAQYIPLASAYPELYALNYDPIILESVTERERLMKQQLELFQKMCSNSRIDFNIRESTGYAANEIIAESRFADLLLINNSTSFAAVYETDPPIFVKEVLADAECPVMVLPEKVSPLKEIVFSYNGSYSSTYAIREFTRLFPYFSDMPVNVVYVAEGNSTAIPSEKLIREYLDHHYDEVRFTVLKGEPSTELLGLLINRTDCLVTYGAYNRSKVSRFFHRSDANSVLRTVNIPIFITHP</sequence>
<comment type="caution">
    <text evidence="1">The sequence shown here is derived from an EMBL/GenBank/DDBJ whole genome shotgun (WGS) entry which is preliminary data.</text>
</comment>
<dbReference type="Gene3D" id="3.40.50.12370">
    <property type="match status" value="1"/>
</dbReference>
<reference evidence="1 2" key="1">
    <citation type="submission" date="2024-06" db="EMBL/GenBank/DDBJ databases">
        <title>Chitinophaga defluvii sp. nov., isolated from municipal sewage.</title>
        <authorList>
            <person name="Zhang L."/>
        </authorList>
    </citation>
    <scope>NUCLEOTIDE SEQUENCE [LARGE SCALE GENOMIC DNA]</scope>
    <source>
        <strain evidence="1 2">H8</strain>
    </source>
</reference>
<protein>
    <recommendedName>
        <fullName evidence="3">Universal stress protein family protein</fullName>
    </recommendedName>
</protein>
<organism evidence="1 2">
    <name type="scientific">Chitinophaga defluvii</name>
    <dbReference type="NCBI Taxonomy" id="3163343"/>
    <lineage>
        <taxon>Bacteria</taxon>
        <taxon>Pseudomonadati</taxon>
        <taxon>Bacteroidota</taxon>
        <taxon>Chitinophagia</taxon>
        <taxon>Chitinophagales</taxon>
        <taxon>Chitinophagaceae</taxon>
        <taxon>Chitinophaga</taxon>
    </lineage>
</organism>
<evidence type="ECO:0000313" key="2">
    <source>
        <dbReference type="Proteomes" id="UP001549749"/>
    </source>
</evidence>